<keyword evidence="4" id="KW-1185">Reference proteome</keyword>
<evidence type="ECO:0000256" key="1">
    <source>
        <dbReference type="SAM" id="MobiDB-lite"/>
    </source>
</evidence>
<reference evidence="3 4" key="1">
    <citation type="submission" date="2024-04" db="EMBL/GenBank/DDBJ databases">
        <title>Genome assembly C_amara_ONT_v2.</title>
        <authorList>
            <person name="Yant L."/>
            <person name="Moore C."/>
            <person name="Slenker M."/>
        </authorList>
    </citation>
    <scope>NUCLEOTIDE SEQUENCE [LARGE SCALE GENOMIC DNA]</scope>
    <source>
        <tissue evidence="3">Leaf</tissue>
    </source>
</reference>
<evidence type="ECO:0000313" key="4">
    <source>
        <dbReference type="Proteomes" id="UP001558713"/>
    </source>
</evidence>
<proteinExistence type="predicted"/>
<feature type="region of interest" description="Disordered" evidence="1">
    <location>
        <begin position="41"/>
        <end position="60"/>
    </location>
</feature>
<name>A0ABD1CAU2_CARAN</name>
<organism evidence="3 4">
    <name type="scientific">Cardamine amara subsp. amara</name>
    <dbReference type="NCBI Taxonomy" id="228776"/>
    <lineage>
        <taxon>Eukaryota</taxon>
        <taxon>Viridiplantae</taxon>
        <taxon>Streptophyta</taxon>
        <taxon>Embryophyta</taxon>
        <taxon>Tracheophyta</taxon>
        <taxon>Spermatophyta</taxon>
        <taxon>Magnoliopsida</taxon>
        <taxon>eudicotyledons</taxon>
        <taxon>Gunneridae</taxon>
        <taxon>Pentapetalae</taxon>
        <taxon>rosids</taxon>
        <taxon>malvids</taxon>
        <taxon>Brassicales</taxon>
        <taxon>Brassicaceae</taxon>
        <taxon>Cardamineae</taxon>
        <taxon>Cardamine</taxon>
    </lineage>
</organism>
<dbReference type="SUPFAM" id="SSF53098">
    <property type="entry name" value="Ribonuclease H-like"/>
    <property type="match status" value="1"/>
</dbReference>
<sequence length="558" mass="64055">MTHLLQEGIKGIKGCLKVTPQQRTNMKNLVNECKERIKRAAPKAVPLPSSSRKSSSSSLDYDMSYKDFNPSESDPKKRKGVGLVNKAFQIEAREQCDGEIARMFYTGGLSFNLARNPHYRSSYVRASKLPGYVPPGYNSLRTTLLQKERKNIDTHLQPLKNTWKQKGVSICSDGWSDPQRRPIFNLIAANESGPMMLRAINSQGETKSGEMIADLLIECIKEVGHDDVVQIVTDNASNCVKAGSLISAKFPTIFWTPCVVHTLNLALKNICAPSLTTRNNEDVYEACYWIKSLSEDVNWIKKFIMNHGMRLVMFTEHCDLKLLTIASTRFASTVVMLKRFKKIKTGLQQMVISPKWDDYKEDGAGRASAVKKKILDEIFWDEIEYALSFTLHIYSVIRAADTDRPSLHLVYEWWESMIHEVKKAIFKRERKQLDDDSVFWNAIHSILTSRWSKSNTPLHCFAHSLNPKYYSSEWLGEENNRKAQHQDLEVTRERKNCIMKYFPNQDERREVNVEYSNFSLCLEDFGSVDAIHDRFISRAFEMVGSSWIFRTKTPSLSI</sequence>
<dbReference type="InterPro" id="IPR007021">
    <property type="entry name" value="DUF659"/>
</dbReference>
<dbReference type="PANTHER" id="PTHR32166">
    <property type="entry name" value="OSJNBA0013A04.12 PROTEIN"/>
    <property type="match status" value="1"/>
</dbReference>
<dbReference type="Pfam" id="PF04937">
    <property type="entry name" value="DUF659"/>
    <property type="match status" value="1"/>
</dbReference>
<dbReference type="InterPro" id="IPR012337">
    <property type="entry name" value="RNaseH-like_sf"/>
</dbReference>
<feature type="domain" description="DUF659" evidence="2">
    <location>
        <begin position="135"/>
        <end position="297"/>
    </location>
</feature>
<gene>
    <name evidence="3" type="ORF">V5N11_020228</name>
</gene>
<dbReference type="PANTHER" id="PTHR32166:SF81">
    <property type="entry name" value="OS06G0658400 PROTEIN"/>
    <property type="match status" value="1"/>
</dbReference>
<protein>
    <recommendedName>
        <fullName evidence="2">DUF659 domain-containing protein</fullName>
    </recommendedName>
</protein>
<dbReference type="EMBL" id="JBANAX010000004">
    <property type="protein sequence ID" value="KAL1226374.1"/>
    <property type="molecule type" value="Genomic_DNA"/>
</dbReference>
<evidence type="ECO:0000259" key="2">
    <source>
        <dbReference type="Pfam" id="PF04937"/>
    </source>
</evidence>
<accession>A0ABD1CAU2</accession>
<evidence type="ECO:0000313" key="3">
    <source>
        <dbReference type="EMBL" id="KAL1226374.1"/>
    </source>
</evidence>
<dbReference type="Proteomes" id="UP001558713">
    <property type="component" value="Unassembled WGS sequence"/>
</dbReference>
<feature type="compositionally biased region" description="Low complexity" evidence="1">
    <location>
        <begin position="49"/>
        <end position="58"/>
    </location>
</feature>
<comment type="caution">
    <text evidence="3">The sequence shown here is derived from an EMBL/GenBank/DDBJ whole genome shotgun (WGS) entry which is preliminary data.</text>
</comment>
<dbReference type="AlphaFoldDB" id="A0ABD1CAU2"/>